<dbReference type="InterPro" id="IPR000674">
    <property type="entry name" value="Ald_Oxase/Xan_DH_a/b"/>
</dbReference>
<evidence type="ECO:0000313" key="4">
    <source>
        <dbReference type="EMBL" id="MBJ7598284.1"/>
    </source>
</evidence>
<proteinExistence type="predicted"/>
<reference evidence="4" key="1">
    <citation type="submission" date="2020-10" db="EMBL/GenBank/DDBJ databases">
        <title>Ca. Dormibacterota MAGs.</title>
        <authorList>
            <person name="Montgomery K."/>
        </authorList>
    </citation>
    <scope>NUCLEOTIDE SEQUENCE [LARGE SCALE GENOMIC DNA]</scope>
    <source>
        <strain evidence="4">SC8812_S17_10</strain>
    </source>
</reference>
<accession>A0A934K1Q0</accession>
<evidence type="ECO:0000259" key="3">
    <source>
        <dbReference type="SMART" id="SM01008"/>
    </source>
</evidence>
<dbReference type="InterPro" id="IPR046867">
    <property type="entry name" value="AldOxase/xan_DH_MoCoBD2"/>
</dbReference>
<comment type="caution">
    <text evidence="4">The sequence shown here is derived from an EMBL/GenBank/DDBJ whole genome shotgun (WGS) entry which is preliminary data.</text>
</comment>
<dbReference type="EMBL" id="JAEKNR010000101">
    <property type="protein sequence ID" value="MBJ7598284.1"/>
    <property type="molecule type" value="Genomic_DNA"/>
</dbReference>
<evidence type="ECO:0000256" key="1">
    <source>
        <dbReference type="ARBA" id="ARBA00022505"/>
    </source>
</evidence>
<keyword evidence="5" id="KW-1185">Reference proteome</keyword>
<dbReference type="AlphaFoldDB" id="A0A934K1Q0"/>
<sequence>MTTKWFGERVRRSEDERLLRGLGRYTDDLGEGALEACFVRSPHAHARVVSIDVEAARRFPGVRAVYTAADLPFGDMDLPLLIPHPALTQGRTQRCLASEVVRYAGEAVAFVVAEDRYLAEDAADLVEVEYEPLPVVASLEASAQGGVLVHGDVPANVAAELLQESGDVEAALSASPRRRRLRLRYERGAAQPMEGRAVWARWDDRERRLTVYDSTQSPTSIRGGLAVLFGLPETAVEVIAPDVGGGFGPKIMLFYPDELLVPHAAMDLGRPVKWTEDRREHFTAVNHERAQVHEVEVGYGDDGRLLALDVDFIHDAGAYTPYGIILPIITAAQLPGPYRVPSYRVRFRDLYTNLTPTSPYRGAGRPHACFVMERVLDTIAADLGLERAEVRRRNFIQPDQFPYETGLLWQDGNPAVYDSGDYPRLLEECLRLLGPRPEGEHLGMGLGVYVEGTGVGPYEGAHVQVLVSGKVVASTGIPSQGQGHATVFAQVVADALGVDVGDVEVRSGDTRRFQWGVGTFASRSAVMAGNAMHVAAGLVAEKAKRLASDQLEVDPEDLELSDGAVRVRGTPDRAIPLSALAILSNPLRYAFGGGAEIATQFRARTRTGPPLPDGEQPGLEASGFYSPPGSTWASGAHAAYVRVDPETYRLQVLRYAVVHDCGRVINPLILEGQVEGGVAQGIGGAFYERLAYDEEGQLRNASFMEFLIPYATEVPELVIGHLETPSPLNPLGVKGAGEAGVIPVGAVIASAIEDALGVPVTEMPLSPLKLFELERQAPQT</sequence>
<dbReference type="SUPFAM" id="SSF56003">
    <property type="entry name" value="Molybdenum cofactor-binding domain"/>
    <property type="match status" value="1"/>
</dbReference>
<dbReference type="InterPro" id="IPR036856">
    <property type="entry name" value="Ald_Oxase/Xan_DH_a/b_sf"/>
</dbReference>
<dbReference type="NCBIfam" id="NF040766">
    <property type="entry name" value="CODH_aero_grp5"/>
    <property type="match status" value="1"/>
</dbReference>
<dbReference type="Proteomes" id="UP000612893">
    <property type="component" value="Unassembled WGS sequence"/>
</dbReference>
<dbReference type="InterPro" id="IPR037165">
    <property type="entry name" value="AldOxase/xan_DH_Mopterin-bd_sf"/>
</dbReference>
<dbReference type="InterPro" id="IPR008274">
    <property type="entry name" value="AldOxase/xan_DH_MoCoBD1"/>
</dbReference>
<evidence type="ECO:0000313" key="5">
    <source>
        <dbReference type="Proteomes" id="UP000612893"/>
    </source>
</evidence>
<dbReference type="SMART" id="SM01008">
    <property type="entry name" value="Ald_Xan_dh_C"/>
    <property type="match status" value="1"/>
</dbReference>
<evidence type="ECO:0000256" key="2">
    <source>
        <dbReference type="ARBA" id="ARBA00023002"/>
    </source>
</evidence>
<dbReference type="Gene3D" id="3.90.1170.50">
    <property type="entry name" value="Aldehyde oxidase/xanthine dehydrogenase, a/b hammerhead"/>
    <property type="match status" value="1"/>
</dbReference>
<dbReference type="GO" id="GO:0016491">
    <property type="term" value="F:oxidoreductase activity"/>
    <property type="evidence" value="ECO:0007669"/>
    <property type="project" value="UniProtKB-KW"/>
</dbReference>
<gene>
    <name evidence="4" type="ORF">JF922_09390</name>
</gene>
<dbReference type="PANTHER" id="PTHR11908:SF132">
    <property type="entry name" value="ALDEHYDE OXIDASE 1-RELATED"/>
    <property type="match status" value="1"/>
</dbReference>
<dbReference type="InterPro" id="IPR016208">
    <property type="entry name" value="Ald_Oxase/xanthine_DH-like"/>
</dbReference>
<dbReference type="SUPFAM" id="SSF54665">
    <property type="entry name" value="CO dehydrogenase molybdoprotein N-domain-like"/>
    <property type="match status" value="1"/>
</dbReference>
<dbReference type="Pfam" id="PF02738">
    <property type="entry name" value="MoCoBD_1"/>
    <property type="match status" value="1"/>
</dbReference>
<dbReference type="Gene3D" id="3.30.365.10">
    <property type="entry name" value="Aldehyde oxidase/xanthine dehydrogenase, molybdopterin binding domain"/>
    <property type="match status" value="4"/>
</dbReference>
<name>A0A934K1Q0_9BACT</name>
<dbReference type="Pfam" id="PF01315">
    <property type="entry name" value="Ald_Xan_dh_C"/>
    <property type="match status" value="1"/>
</dbReference>
<organism evidence="4 5">
    <name type="scientific">Candidatus Nephthysia bennettiae</name>
    <dbReference type="NCBI Taxonomy" id="3127016"/>
    <lineage>
        <taxon>Bacteria</taxon>
        <taxon>Bacillati</taxon>
        <taxon>Candidatus Dormiibacterota</taxon>
        <taxon>Candidatus Dormibacteria</taxon>
        <taxon>Candidatus Dormibacterales</taxon>
        <taxon>Candidatus Dormibacteraceae</taxon>
        <taxon>Candidatus Nephthysia</taxon>
    </lineage>
</organism>
<keyword evidence="1" id="KW-0500">Molybdenum</keyword>
<dbReference type="Pfam" id="PF20256">
    <property type="entry name" value="MoCoBD_2"/>
    <property type="match status" value="1"/>
</dbReference>
<dbReference type="PANTHER" id="PTHR11908">
    <property type="entry name" value="XANTHINE DEHYDROGENASE"/>
    <property type="match status" value="1"/>
</dbReference>
<dbReference type="RefSeq" id="WP_338201158.1">
    <property type="nucleotide sequence ID" value="NZ_JAEKNR010000101.1"/>
</dbReference>
<feature type="domain" description="Aldehyde oxidase/xanthine dehydrogenase a/b hammerhead" evidence="3">
    <location>
        <begin position="20"/>
        <end position="134"/>
    </location>
</feature>
<keyword evidence="2" id="KW-0560">Oxidoreductase</keyword>
<protein>
    <submittedName>
        <fullName evidence="4">Xanthine dehydrogenase family protein</fullName>
    </submittedName>
</protein>